<dbReference type="PANTHER" id="PTHR21771">
    <property type="entry name" value="MITOCHONDRIA-EATING PROTEIN-RELATED"/>
    <property type="match status" value="1"/>
</dbReference>
<dbReference type="GO" id="GO:0035695">
    <property type="term" value="P:mitophagy by internal vacuole formation"/>
    <property type="evidence" value="ECO:0007669"/>
    <property type="project" value="TreeGrafter"/>
</dbReference>
<reference evidence="2 3" key="1">
    <citation type="submission" date="2017-03" db="EMBL/GenBank/DDBJ databases">
        <title>Genome Survey of Euroglyphus maynei.</title>
        <authorList>
            <person name="Arlian L.G."/>
            <person name="Morgan M.S."/>
            <person name="Rider S.D."/>
        </authorList>
    </citation>
    <scope>NUCLEOTIDE SEQUENCE [LARGE SCALE GENOMIC DNA]</scope>
    <source>
        <strain evidence="2">Arlian Lab</strain>
        <tissue evidence="2">Whole body</tissue>
    </source>
</reference>
<gene>
    <name evidence="2" type="ORF">BLA29_010056</name>
</gene>
<protein>
    <submittedName>
        <fullName evidence="2">Uncharacterized protein</fullName>
    </submittedName>
</protein>
<evidence type="ECO:0000256" key="1">
    <source>
        <dbReference type="SAM" id="MobiDB-lite"/>
    </source>
</evidence>
<dbReference type="EMBL" id="MUJZ01054679">
    <property type="protein sequence ID" value="OTF72778.1"/>
    <property type="molecule type" value="Genomic_DNA"/>
</dbReference>
<dbReference type="GO" id="GO:0035694">
    <property type="term" value="P:mitochondrial protein catabolic process"/>
    <property type="evidence" value="ECO:0007669"/>
    <property type="project" value="InterPro"/>
</dbReference>
<evidence type="ECO:0000313" key="2">
    <source>
        <dbReference type="EMBL" id="OTF72778.1"/>
    </source>
</evidence>
<dbReference type="GO" id="GO:0005741">
    <property type="term" value="C:mitochondrial outer membrane"/>
    <property type="evidence" value="ECO:0007669"/>
    <property type="project" value="InterPro"/>
</dbReference>
<dbReference type="Proteomes" id="UP000194236">
    <property type="component" value="Unassembled WGS sequence"/>
</dbReference>
<keyword evidence="3" id="KW-1185">Reference proteome</keyword>
<dbReference type="InterPro" id="IPR026169">
    <property type="entry name" value="MIEAP"/>
</dbReference>
<sequence>MGHHGLVGTSNDALMNLHEALRLEFERVIQQYKGAIAKIDELSSTNKNCKDGGPVTRSLSQGPAPTFSSHQRLLSLKQEEIQDRLNKNRSLLCALEPCFRTNHSLQILLAILQKRIDYDKETLFQFGQLSREYSNGTNVAGSSSSSSSSSSSTSSSSSSISSSSNNNHNQNSTMANIRNHKSSRTILSNQFERDSVVAPVLMRFSHGCN</sequence>
<name>A0A1Y3AY96_EURMA</name>
<accession>A0A1Y3AY96</accession>
<organism evidence="2 3">
    <name type="scientific">Euroglyphus maynei</name>
    <name type="common">Mayne's house dust mite</name>
    <dbReference type="NCBI Taxonomy" id="6958"/>
    <lineage>
        <taxon>Eukaryota</taxon>
        <taxon>Metazoa</taxon>
        <taxon>Ecdysozoa</taxon>
        <taxon>Arthropoda</taxon>
        <taxon>Chelicerata</taxon>
        <taxon>Arachnida</taxon>
        <taxon>Acari</taxon>
        <taxon>Acariformes</taxon>
        <taxon>Sarcoptiformes</taxon>
        <taxon>Astigmata</taxon>
        <taxon>Psoroptidia</taxon>
        <taxon>Analgoidea</taxon>
        <taxon>Pyroglyphidae</taxon>
        <taxon>Pyroglyphinae</taxon>
        <taxon>Euroglyphus</taxon>
    </lineage>
</organism>
<dbReference type="PANTHER" id="PTHR21771:SF1">
    <property type="entry name" value="MITOCHONDRIA-EATING PROTEIN"/>
    <property type="match status" value="1"/>
</dbReference>
<feature type="compositionally biased region" description="Low complexity" evidence="1">
    <location>
        <begin position="142"/>
        <end position="164"/>
    </location>
</feature>
<evidence type="ECO:0000313" key="3">
    <source>
        <dbReference type="Proteomes" id="UP000194236"/>
    </source>
</evidence>
<feature type="non-terminal residue" evidence="2">
    <location>
        <position position="209"/>
    </location>
</feature>
<dbReference type="AlphaFoldDB" id="A0A1Y3AY96"/>
<comment type="caution">
    <text evidence="2">The sequence shown here is derived from an EMBL/GenBank/DDBJ whole genome shotgun (WGS) entry which is preliminary data.</text>
</comment>
<dbReference type="OrthoDB" id="6047381at2759"/>
<proteinExistence type="predicted"/>
<feature type="region of interest" description="Disordered" evidence="1">
    <location>
        <begin position="135"/>
        <end position="173"/>
    </location>
</feature>